<dbReference type="EMBL" id="BRYA01000196">
    <property type="protein sequence ID" value="GMI43668.1"/>
    <property type="molecule type" value="Genomic_DNA"/>
</dbReference>
<dbReference type="AlphaFoldDB" id="A0A9W7LA96"/>
<dbReference type="OrthoDB" id="129364at2759"/>
<feature type="compositionally biased region" description="Basic and acidic residues" evidence="1">
    <location>
        <begin position="700"/>
        <end position="709"/>
    </location>
</feature>
<feature type="region of interest" description="Disordered" evidence="1">
    <location>
        <begin position="687"/>
        <end position="717"/>
    </location>
</feature>
<sequence>MPSLASQTLNSQLNHSMYNVVLNNSEQETFVNFSEALFGVKDLVTDDDVRRIPSVLSLFSEVSAAADQDSVSPSNALYPAFISPKNAGAVKMLSSVTEGATRDRTDSMLGKIPKGISFNESLKKLGVQAVDVDDWDSDKEGDDGVETPSEPILDVEIEFKPDPIVDNPLYMTASFVQSMSEYAFRREALQQKIEEGQLVAQMTPSRKDTVAPHDQVNTEFYTDENQARRRHIKKHPQFIKIAERLWGCIDMIKGADGCLDKESYLKLSLKITLLIVPPPIDVEFTKKTAIEDWENDTKGNGKLNYDQFFMSIFQLCDTWTESCNSEDYIEMLLHVIDGICQNESGDLHFKPDEKIKYDEFFSFLGDMKEMKTYVDPKTLGEVEKTPQRPSTLIEHVGKEMSGGSKKKKKKGGNRKRGKPKEAGVVLPLDKCLALIGKIYQEKSKTDQWIARKTSIEDIGTAPKSKSKALKKLRFDAFIMKYFTGQHGTRGIARRHLRNFVVSLQHHAKEHPRVDLFRKLSGVPQLNGISEPYIPTLVGRYFIPLLNHVVEGGVTGESSNNDISKLLNKETMSRVNLDKVLEKVQVSLAGVFFGSRMFDNYKRNLASHCVVVGHLQMVDLDKAMDDAYSMFVYSDGMRAFSHVRGARCLQRWFRGGVWPPRLRMGEEEETLKTVETVQTVESSLTIEEAAGGGGVSSPRQKILDAQKIDADINGPPAN</sequence>
<keyword evidence="3" id="KW-1185">Reference proteome</keyword>
<evidence type="ECO:0000256" key="1">
    <source>
        <dbReference type="SAM" id="MobiDB-lite"/>
    </source>
</evidence>
<accession>A0A9W7LA96</accession>
<name>A0A9W7LA96_9STRA</name>
<comment type="caution">
    <text evidence="2">The sequence shown here is derived from an EMBL/GenBank/DDBJ whole genome shotgun (WGS) entry which is preliminary data.</text>
</comment>
<feature type="region of interest" description="Disordered" evidence="1">
    <location>
        <begin position="382"/>
        <end position="420"/>
    </location>
</feature>
<proteinExistence type="predicted"/>
<feature type="compositionally biased region" description="Basic residues" evidence="1">
    <location>
        <begin position="404"/>
        <end position="418"/>
    </location>
</feature>
<reference evidence="3" key="1">
    <citation type="journal article" date="2023" name="Commun. Biol.">
        <title>Genome analysis of Parmales, the sister group of diatoms, reveals the evolutionary specialization of diatoms from phago-mixotrophs to photoautotrophs.</title>
        <authorList>
            <person name="Ban H."/>
            <person name="Sato S."/>
            <person name="Yoshikawa S."/>
            <person name="Yamada K."/>
            <person name="Nakamura Y."/>
            <person name="Ichinomiya M."/>
            <person name="Sato N."/>
            <person name="Blanc-Mathieu R."/>
            <person name="Endo H."/>
            <person name="Kuwata A."/>
            <person name="Ogata H."/>
        </authorList>
    </citation>
    <scope>NUCLEOTIDE SEQUENCE [LARGE SCALE GENOMIC DNA]</scope>
</reference>
<evidence type="ECO:0000313" key="3">
    <source>
        <dbReference type="Proteomes" id="UP001165065"/>
    </source>
</evidence>
<evidence type="ECO:0000313" key="2">
    <source>
        <dbReference type="EMBL" id="GMI43668.1"/>
    </source>
</evidence>
<organism evidence="2 3">
    <name type="scientific">Triparma columacea</name>
    <dbReference type="NCBI Taxonomy" id="722753"/>
    <lineage>
        <taxon>Eukaryota</taxon>
        <taxon>Sar</taxon>
        <taxon>Stramenopiles</taxon>
        <taxon>Ochrophyta</taxon>
        <taxon>Bolidophyceae</taxon>
        <taxon>Parmales</taxon>
        <taxon>Triparmaceae</taxon>
        <taxon>Triparma</taxon>
    </lineage>
</organism>
<gene>
    <name evidence="2" type="ORF">TrCOL_g6394</name>
</gene>
<dbReference type="Proteomes" id="UP001165065">
    <property type="component" value="Unassembled WGS sequence"/>
</dbReference>
<evidence type="ECO:0008006" key="4">
    <source>
        <dbReference type="Google" id="ProtNLM"/>
    </source>
</evidence>
<protein>
    <recommendedName>
        <fullName evidence="4">EF-hand domain-containing protein</fullName>
    </recommendedName>
</protein>